<proteinExistence type="predicted"/>
<evidence type="ECO:0000313" key="1">
    <source>
        <dbReference type="EMBL" id="GJE96515.1"/>
    </source>
</evidence>
<organism evidence="1 2">
    <name type="scientific">Phanerochaete sordida</name>
    <dbReference type="NCBI Taxonomy" id="48140"/>
    <lineage>
        <taxon>Eukaryota</taxon>
        <taxon>Fungi</taxon>
        <taxon>Dikarya</taxon>
        <taxon>Basidiomycota</taxon>
        <taxon>Agaricomycotina</taxon>
        <taxon>Agaricomycetes</taxon>
        <taxon>Polyporales</taxon>
        <taxon>Phanerochaetaceae</taxon>
        <taxon>Phanerochaete</taxon>
    </lineage>
</organism>
<dbReference type="EMBL" id="BPQB01000060">
    <property type="protein sequence ID" value="GJE96515.1"/>
    <property type="molecule type" value="Genomic_DNA"/>
</dbReference>
<comment type="caution">
    <text evidence="1">The sequence shown here is derived from an EMBL/GenBank/DDBJ whole genome shotgun (WGS) entry which is preliminary data.</text>
</comment>
<gene>
    <name evidence="1" type="ORF">PsYK624_127120</name>
</gene>
<dbReference type="AlphaFoldDB" id="A0A9P3GJV6"/>
<name>A0A9P3GJV6_9APHY</name>
<reference evidence="1 2" key="1">
    <citation type="submission" date="2021-08" db="EMBL/GenBank/DDBJ databases">
        <title>Draft Genome Sequence of Phanerochaete sordida strain YK-624.</title>
        <authorList>
            <person name="Mori T."/>
            <person name="Dohra H."/>
            <person name="Suzuki T."/>
            <person name="Kawagishi H."/>
            <person name="Hirai H."/>
        </authorList>
    </citation>
    <scope>NUCLEOTIDE SEQUENCE [LARGE SCALE GENOMIC DNA]</scope>
    <source>
        <strain evidence="1 2">YK-624</strain>
    </source>
</reference>
<protein>
    <submittedName>
        <fullName evidence="1">Uncharacterized protein</fullName>
    </submittedName>
</protein>
<accession>A0A9P3GJV6</accession>
<sequence length="80" mass="8643">MGRFLIVSCFEGKALTISVNPWGLVASLLANFACAPAAVGMHIMWTVPDADVVARKPWEPLLGDQASSSLAPYAHNKRIY</sequence>
<keyword evidence="2" id="KW-1185">Reference proteome</keyword>
<evidence type="ECO:0000313" key="2">
    <source>
        <dbReference type="Proteomes" id="UP000703269"/>
    </source>
</evidence>
<dbReference type="Proteomes" id="UP000703269">
    <property type="component" value="Unassembled WGS sequence"/>
</dbReference>